<keyword evidence="2" id="KW-1133">Transmembrane helix</keyword>
<keyword evidence="2" id="KW-0472">Membrane</keyword>
<dbReference type="EMBL" id="DS114544">
    <property type="protein sequence ID" value="EAX86930.1"/>
    <property type="molecule type" value="Genomic_DNA"/>
</dbReference>
<feature type="compositionally biased region" description="Basic and acidic residues" evidence="1">
    <location>
        <begin position="65"/>
        <end position="97"/>
    </location>
</feature>
<feature type="compositionally biased region" description="Basic and acidic residues" evidence="1">
    <location>
        <begin position="1"/>
        <end position="19"/>
    </location>
</feature>
<feature type="transmembrane region" description="Helical" evidence="2">
    <location>
        <begin position="162"/>
        <end position="183"/>
    </location>
</feature>
<dbReference type="KEGG" id="tva:4744583"/>
<dbReference type="InParanoid" id="A2G7D3"/>
<feature type="region of interest" description="Disordered" evidence="1">
    <location>
        <begin position="1"/>
        <end position="145"/>
    </location>
</feature>
<feature type="compositionally biased region" description="Polar residues" evidence="1">
    <location>
        <begin position="115"/>
        <end position="133"/>
    </location>
</feature>
<name>A2G7D3_TRIV3</name>
<proteinExistence type="predicted"/>
<keyword evidence="2" id="KW-0812">Transmembrane</keyword>
<feature type="compositionally biased region" description="Acidic residues" evidence="1">
    <location>
        <begin position="36"/>
        <end position="49"/>
    </location>
</feature>
<feature type="transmembrane region" description="Helical" evidence="2">
    <location>
        <begin position="262"/>
        <end position="282"/>
    </location>
</feature>
<dbReference type="Proteomes" id="UP000001542">
    <property type="component" value="Unassembled WGS sequence"/>
</dbReference>
<protein>
    <submittedName>
        <fullName evidence="3">Uncharacterized protein</fullName>
    </submittedName>
</protein>
<reference evidence="3" key="2">
    <citation type="journal article" date="2007" name="Science">
        <title>Draft genome sequence of the sexually transmitted pathogen Trichomonas vaginalis.</title>
        <authorList>
            <person name="Carlton J.M."/>
            <person name="Hirt R.P."/>
            <person name="Silva J.C."/>
            <person name="Delcher A.L."/>
            <person name="Schatz M."/>
            <person name="Zhao Q."/>
            <person name="Wortman J.R."/>
            <person name="Bidwell S.L."/>
            <person name="Alsmark U.C.M."/>
            <person name="Besteiro S."/>
            <person name="Sicheritz-Ponten T."/>
            <person name="Noel C.J."/>
            <person name="Dacks J.B."/>
            <person name="Foster P.G."/>
            <person name="Simillion C."/>
            <person name="Van de Peer Y."/>
            <person name="Miranda-Saavedra D."/>
            <person name="Barton G.J."/>
            <person name="Westrop G.D."/>
            <person name="Mueller S."/>
            <person name="Dessi D."/>
            <person name="Fiori P.L."/>
            <person name="Ren Q."/>
            <person name="Paulsen I."/>
            <person name="Zhang H."/>
            <person name="Bastida-Corcuera F.D."/>
            <person name="Simoes-Barbosa A."/>
            <person name="Brown M.T."/>
            <person name="Hayes R.D."/>
            <person name="Mukherjee M."/>
            <person name="Okumura C.Y."/>
            <person name="Schneider R."/>
            <person name="Smith A.J."/>
            <person name="Vanacova S."/>
            <person name="Villalvazo M."/>
            <person name="Haas B.J."/>
            <person name="Pertea M."/>
            <person name="Feldblyum T.V."/>
            <person name="Utterback T.R."/>
            <person name="Shu C.L."/>
            <person name="Osoegawa K."/>
            <person name="de Jong P.J."/>
            <person name="Hrdy I."/>
            <person name="Horvathova L."/>
            <person name="Zubacova Z."/>
            <person name="Dolezal P."/>
            <person name="Malik S.B."/>
            <person name="Logsdon J.M. Jr."/>
            <person name="Henze K."/>
            <person name="Gupta A."/>
            <person name="Wang C.C."/>
            <person name="Dunne R.L."/>
            <person name="Upcroft J.A."/>
            <person name="Upcroft P."/>
            <person name="White O."/>
            <person name="Salzberg S.L."/>
            <person name="Tang P."/>
            <person name="Chiu C.-H."/>
            <person name="Lee Y.-S."/>
            <person name="Embley T.M."/>
            <person name="Coombs G.H."/>
            <person name="Mottram J.C."/>
            <person name="Tachezy J."/>
            <person name="Fraser-Liggett C.M."/>
            <person name="Johnson P.J."/>
        </authorList>
    </citation>
    <scope>NUCLEOTIDE SEQUENCE [LARGE SCALE GENOMIC DNA]</scope>
    <source>
        <strain evidence="3">G3</strain>
    </source>
</reference>
<evidence type="ECO:0000313" key="4">
    <source>
        <dbReference type="Proteomes" id="UP000001542"/>
    </source>
</evidence>
<sequence>MSETKESNTESKALLKNDELVSSDEELEKEAIAPSDNEEISNEEEEEEDIKEKPTIRNVSPSIASRKEESVSPKQEKIIEPPENTKEKESKAQKTEGEQNNLPPPVSPRTSTPPMDQQNNSQSHSPSVVTSPRLSPHALVPHDSDKIYDDNQFSTKKQMNCVVIYFGIAFIALGLLLLGFVILNNSKSPLEKKIRKIMSILDDPFNKNPVFIVDDEEDGEEILKFFKSLLYTKVSGKEIRLISRPPIFANKAIMFCQQYPGYAVTILIWALCAFYYLTLLFFKARARYYLQTAIDIISSQPNHQIYIEQLREVLKSKGICTFGMWGYLCQLLESSSTIQRNCLPYSEPFYSIVPFSS</sequence>
<dbReference type="AlphaFoldDB" id="A2G7D3"/>
<evidence type="ECO:0000256" key="1">
    <source>
        <dbReference type="SAM" id="MobiDB-lite"/>
    </source>
</evidence>
<accession>A2G7D3</accession>
<dbReference type="VEuPathDB" id="TrichDB:TVAGG3_0127190"/>
<evidence type="ECO:0000256" key="2">
    <source>
        <dbReference type="SAM" id="Phobius"/>
    </source>
</evidence>
<organism evidence="3 4">
    <name type="scientific">Trichomonas vaginalis (strain ATCC PRA-98 / G3)</name>
    <dbReference type="NCBI Taxonomy" id="412133"/>
    <lineage>
        <taxon>Eukaryota</taxon>
        <taxon>Metamonada</taxon>
        <taxon>Parabasalia</taxon>
        <taxon>Trichomonadida</taxon>
        <taxon>Trichomonadidae</taxon>
        <taxon>Trichomonas</taxon>
    </lineage>
</organism>
<dbReference type="SMR" id="A2G7D3"/>
<evidence type="ECO:0000313" key="3">
    <source>
        <dbReference type="EMBL" id="EAX86930.1"/>
    </source>
</evidence>
<gene>
    <name evidence="3" type="ORF">TVAG_002350</name>
</gene>
<keyword evidence="4" id="KW-1185">Reference proteome</keyword>
<dbReference type="RefSeq" id="XP_001299860.1">
    <property type="nucleotide sequence ID" value="XM_001299859.1"/>
</dbReference>
<reference evidence="3" key="1">
    <citation type="submission" date="2006-10" db="EMBL/GenBank/DDBJ databases">
        <authorList>
            <person name="Amadeo P."/>
            <person name="Zhao Q."/>
            <person name="Wortman J."/>
            <person name="Fraser-Liggett C."/>
            <person name="Carlton J."/>
        </authorList>
    </citation>
    <scope>NUCLEOTIDE SEQUENCE</scope>
    <source>
        <strain evidence="3">G3</strain>
    </source>
</reference>
<dbReference type="VEuPathDB" id="TrichDB:TVAG_002350"/>